<feature type="compositionally biased region" description="Polar residues" evidence="1">
    <location>
        <begin position="1"/>
        <end position="13"/>
    </location>
</feature>
<evidence type="ECO:0000256" key="1">
    <source>
        <dbReference type="SAM" id="MobiDB-lite"/>
    </source>
</evidence>
<dbReference type="EMBL" id="AMYD01002079">
    <property type="protein sequence ID" value="EQB50365.1"/>
    <property type="molecule type" value="Genomic_DNA"/>
</dbReference>
<dbReference type="Proteomes" id="UP000015530">
    <property type="component" value="Unassembled WGS sequence"/>
</dbReference>
<evidence type="ECO:0000313" key="2">
    <source>
        <dbReference type="EMBL" id="EQB50365.1"/>
    </source>
</evidence>
<organism evidence="2 3">
    <name type="scientific">Colletotrichum gloeosporioides (strain Cg-14)</name>
    <name type="common">Anthracnose fungus</name>
    <name type="synonym">Glomerella cingulata</name>
    <dbReference type="NCBI Taxonomy" id="1237896"/>
    <lineage>
        <taxon>Eukaryota</taxon>
        <taxon>Fungi</taxon>
        <taxon>Dikarya</taxon>
        <taxon>Ascomycota</taxon>
        <taxon>Pezizomycotina</taxon>
        <taxon>Sordariomycetes</taxon>
        <taxon>Hypocreomycetidae</taxon>
        <taxon>Glomerellales</taxon>
        <taxon>Glomerellaceae</taxon>
        <taxon>Colletotrichum</taxon>
        <taxon>Colletotrichum gloeosporioides species complex</taxon>
    </lineage>
</organism>
<dbReference type="HOGENOM" id="CLU_3426867_0_0_1"/>
<sequence length="21" mass="2326">MPTNTELLSTGQDHASLYECD</sequence>
<name>T0LQA0_COLGC</name>
<reference evidence="3" key="1">
    <citation type="journal article" date="2013" name="Mol. Plant Microbe Interact.">
        <title>Global aspects of pacC regulation of pathogenicity genes in Colletotrichum gloeosporioides as revealed by transcriptome analysis.</title>
        <authorList>
            <person name="Alkan N."/>
            <person name="Meng X."/>
            <person name="Friedlander G."/>
            <person name="Reuveni E."/>
            <person name="Sukno S."/>
            <person name="Sherman A."/>
            <person name="Thon M."/>
            <person name="Fluhr R."/>
            <person name="Prusky D."/>
        </authorList>
    </citation>
    <scope>NUCLEOTIDE SEQUENCE [LARGE SCALE GENOMIC DNA]</scope>
    <source>
        <strain evidence="3">Cg-14</strain>
    </source>
</reference>
<dbReference type="AlphaFoldDB" id="T0LQA0"/>
<protein>
    <submittedName>
        <fullName evidence="2">Uncharacterized protein</fullName>
    </submittedName>
</protein>
<feature type="region of interest" description="Disordered" evidence="1">
    <location>
        <begin position="1"/>
        <end position="21"/>
    </location>
</feature>
<gene>
    <name evidence="2" type="ORF">CGLO_10205</name>
</gene>
<accession>T0LQA0</accession>
<proteinExistence type="predicted"/>
<comment type="caution">
    <text evidence="2">The sequence shown here is derived from an EMBL/GenBank/DDBJ whole genome shotgun (WGS) entry which is preliminary data.</text>
</comment>
<evidence type="ECO:0000313" key="3">
    <source>
        <dbReference type="Proteomes" id="UP000015530"/>
    </source>
</evidence>